<dbReference type="STRING" id="1006576.DTL3_0848"/>
<dbReference type="Gene3D" id="3.10.350.10">
    <property type="entry name" value="LysM domain"/>
    <property type="match status" value="2"/>
</dbReference>
<dbReference type="Gene3D" id="2.70.70.10">
    <property type="entry name" value="Glucose Permease (Domain IIA)"/>
    <property type="match status" value="1"/>
</dbReference>
<keyword evidence="4" id="KW-1185">Reference proteome</keyword>
<dbReference type="InterPro" id="IPR050570">
    <property type="entry name" value="Cell_wall_metabolism_enzyme"/>
</dbReference>
<feature type="domain" description="LysM" evidence="2">
    <location>
        <begin position="30"/>
        <end position="74"/>
    </location>
</feature>
<dbReference type="KEGG" id="dtn:DTL3_0848"/>
<dbReference type="GO" id="GO:0004222">
    <property type="term" value="F:metalloendopeptidase activity"/>
    <property type="evidence" value="ECO:0007669"/>
    <property type="project" value="TreeGrafter"/>
</dbReference>
<dbReference type="RefSeq" id="WP_231854049.1">
    <property type="nucleotide sequence ID" value="NZ_LN824141.1"/>
</dbReference>
<protein>
    <recommendedName>
        <fullName evidence="2">LysM domain-containing protein</fullName>
    </recommendedName>
</protein>
<dbReference type="InterPro" id="IPR018392">
    <property type="entry name" value="LysM"/>
</dbReference>
<dbReference type="PROSITE" id="PS51782">
    <property type="entry name" value="LYSM"/>
    <property type="match status" value="2"/>
</dbReference>
<evidence type="ECO:0000313" key="3">
    <source>
        <dbReference type="EMBL" id="CEP78155.1"/>
    </source>
</evidence>
<evidence type="ECO:0000259" key="2">
    <source>
        <dbReference type="PROSITE" id="PS51782"/>
    </source>
</evidence>
<dbReference type="PANTHER" id="PTHR21666:SF289">
    <property type="entry name" value="L-ALA--D-GLU ENDOPEPTIDASE"/>
    <property type="match status" value="1"/>
</dbReference>
<dbReference type="PATRIC" id="fig|1006576.9.peg.835"/>
<dbReference type="HOGENOM" id="CLU_029425_7_3_0"/>
<dbReference type="Pfam" id="PF01476">
    <property type="entry name" value="LysM"/>
    <property type="match status" value="2"/>
</dbReference>
<dbReference type="CDD" id="cd12797">
    <property type="entry name" value="M23_peptidase"/>
    <property type="match status" value="1"/>
</dbReference>
<sequence>MNLCHSRKRRILTFFYLILLVSSFASYSVVTHKIQQNETLFSISIKYNVSISTILDWNPGISPNSLRVGQSLKIPQPDGYLYEVKKGDTLSSIAKLFFADVEDIKKINGLTSSTIVPGQKIFIPNSAIGKGFNNEKSIIWPTYGTISSLYGYRVNPISKEYTLHKGVDIAAPTGTPVFASEDGVVEFVGENNGYGLMIQIDSNSNTFIYGHLSQINVYKGQYVKKGQLIGRVGSTGVSTGPHLHFEVRREDKLYDPLVLLPSRNNIYVLDERESAYGVGGE</sequence>
<name>A0A0C7P1M1_DEFTU</name>
<accession>A0A0C7P1M1</accession>
<evidence type="ECO:0000256" key="1">
    <source>
        <dbReference type="ARBA" id="ARBA00022729"/>
    </source>
</evidence>
<feature type="domain" description="LysM" evidence="2">
    <location>
        <begin position="80"/>
        <end position="123"/>
    </location>
</feature>
<dbReference type="InterPro" id="IPR036779">
    <property type="entry name" value="LysM_dom_sf"/>
</dbReference>
<evidence type="ECO:0000313" key="4">
    <source>
        <dbReference type="Proteomes" id="UP000032809"/>
    </source>
</evidence>
<dbReference type="SUPFAM" id="SSF51261">
    <property type="entry name" value="Duplicated hybrid motif"/>
    <property type="match status" value="1"/>
</dbReference>
<dbReference type="PANTHER" id="PTHR21666">
    <property type="entry name" value="PEPTIDASE-RELATED"/>
    <property type="match status" value="1"/>
</dbReference>
<dbReference type="InterPro" id="IPR011055">
    <property type="entry name" value="Dup_hybrid_motif"/>
</dbReference>
<organism evidence="3 4">
    <name type="scientific">Defluviitoga tunisiensis</name>
    <dbReference type="NCBI Taxonomy" id="1006576"/>
    <lineage>
        <taxon>Bacteria</taxon>
        <taxon>Thermotogati</taxon>
        <taxon>Thermotogota</taxon>
        <taxon>Thermotogae</taxon>
        <taxon>Petrotogales</taxon>
        <taxon>Petrotogaceae</taxon>
        <taxon>Defluviitoga</taxon>
    </lineage>
</organism>
<dbReference type="SMART" id="SM00257">
    <property type="entry name" value="LysM"/>
    <property type="match status" value="2"/>
</dbReference>
<dbReference type="AlphaFoldDB" id="A0A0C7P1M1"/>
<reference evidence="4" key="1">
    <citation type="submission" date="2014-11" db="EMBL/GenBank/DDBJ databases">
        <authorList>
            <person name="Wibberg D."/>
        </authorList>
    </citation>
    <scope>NUCLEOTIDE SEQUENCE [LARGE SCALE GENOMIC DNA]</scope>
    <source>
        <strain evidence="4">L3</strain>
    </source>
</reference>
<dbReference type="EMBL" id="LN824141">
    <property type="protein sequence ID" value="CEP78155.1"/>
    <property type="molecule type" value="Genomic_DNA"/>
</dbReference>
<dbReference type="InterPro" id="IPR016047">
    <property type="entry name" value="M23ase_b-sheet_dom"/>
</dbReference>
<dbReference type="CDD" id="cd00118">
    <property type="entry name" value="LysM"/>
    <property type="match status" value="2"/>
</dbReference>
<proteinExistence type="predicted"/>
<dbReference type="Pfam" id="PF01551">
    <property type="entry name" value="Peptidase_M23"/>
    <property type="match status" value="1"/>
</dbReference>
<dbReference type="Proteomes" id="UP000032809">
    <property type="component" value="Chromosome I"/>
</dbReference>
<gene>
    <name evidence="3" type="ORF">DTL3_0848</name>
</gene>
<keyword evidence="1" id="KW-0732">Signal</keyword>